<dbReference type="InterPro" id="IPR044549">
    <property type="entry name" value="bHLH_AtIBH1-like"/>
</dbReference>
<comment type="subcellular location">
    <subcellularLocation>
        <location evidence="1">Nucleus</location>
    </subcellularLocation>
</comment>
<dbReference type="PANTHER" id="PTHR33124:SF5">
    <property type="entry name" value="TRANSCRIPTION FACTOR IBH1-LIKE 1"/>
    <property type="match status" value="1"/>
</dbReference>
<keyword evidence="4" id="KW-0539">Nucleus</keyword>
<evidence type="ECO:0000313" key="7">
    <source>
        <dbReference type="RefSeq" id="XP_030535771.1"/>
    </source>
</evidence>
<proteinExistence type="predicted"/>
<dbReference type="CDD" id="cd11444">
    <property type="entry name" value="bHLH_AtIBH1_like"/>
    <property type="match status" value="1"/>
</dbReference>
<reference evidence="7" key="1">
    <citation type="submission" date="2025-08" db="UniProtKB">
        <authorList>
            <consortium name="RefSeq"/>
        </authorList>
    </citation>
    <scope>IDENTIFICATION</scope>
    <source>
        <tissue evidence="7">Leaf</tissue>
    </source>
</reference>
<dbReference type="PANTHER" id="PTHR33124">
    <property type="entry name" value="TRANSCRIPTION FACTOR IBH1-LIKE 1"/>
    <property type="match status" value="1"/>
</dbReference>
<gene>
    <name evidence="7" type="primary">LOC115744637</name>
</gene>
<protein>
    <submittedName>
        <fullName evidence="7">Transcription factor IBH1-like 1</fullName>
    </submittedName>
</protein>
<evidence type="ECO:0000256" key="4">
    <source>
        <dbReference type="ARBA" id="ARBA00023242"/>
    </source>
</evidence>
<dbReference type="AlphaFoldDB" id="A0A8B8PLU4"/>
<dbReference type="KEGG" id="rarg:115744637"/>
<dbReference type="Proteomes" id="UP000827889">
    <property type="component" value="Chromosome 4"/>
</dbReference>
<evidence type="ECO:0000256" key="3">
    <source>
        <dbReference type="ARBA" id="ARBA00023163"/>
    </source>
</evidence>
<keyword evidence="6" id="KW-1185">Reference proteome</keyword>
<evidence type="ECO:0000256" key="2">
    <source>
        <dbReference type="ARBA" id="ARBA00023015"/>
    </source>
</evidence>
<accession>A0A8B8PLU4</accession>
<organism evidence="6 7">
    <name type="scientific">Rhodamnia argentea</name>
    <dbReference type="NCBI Taxonomy" id="178133"/>
    <lineage>
        <taxon>Eukaryota</taxon>
        <taxon>Viridiplantae</taxon>
        <taxon>Streptophyta</taxon>
        <taxon>Embryophyta</taxon>
        <taxon>Tracheophyta</taxon>
        <taxon>Spermatophyta</taxon>
        <taxon>Magnoliopsida</taxon>
        <taxon>eudicotyledons</taxon>
        <taxon>Gunneridae</taxon>
        <taxon>Pentapetalae</taxon>
        <taxon>rosids</taxon>
        <taxon>malvids</taxon>
        <taxon>Myrtales</taxon>
        <taxon>Myrtaceae</taxon>
        <taxon>Myrtoideae</taxon>
        <taxon>Myrteae</taxon>
        <taxon>Australasian group</taxon>
        <taxon>Rhodamnia</taxon>
    </lineage>
</organism>
<evidence type="ECO:0000256" key="1">
    <source>
        <dbReference type="ARBA" id="ARBA00004123"/>
    </source>
</evidence>
<evidence type="ECO:0000259" key="5">
    <source>
        <dbReference type="Pfam" id="PF26576"/>
    </source>
</evidence>
<feature type="domain" description="IBH1-like N-terminal" evidence="5">
    <location>
        <begin position="79"/>
        <end position="139"/>
    </location>
</feature>
<dbReference type="OrthoDB" id="1922093at2759"/>
<dbReference type="Pfam" id="PF26576">
    <property type="entry name" value="IBH1_N"/>
    <property type="match status" value="1"/>
</dbReference>
<keyword evidence="2" id="KW-0805">Transcription regulation</keyword>
<dbReference type="GO" id="GO:0005634">
    <property type="term" value="C:nucleus"/>
    <property type="evidence" value="ECO:0007669"/>
    <property type="project" value="UniProtKB-SubCell"/>
</dbReference>
<dbReference type="GO" id="GO:0006355">
    <property type="term" value="P:regulation of DNA-templated transcription"/>
    <property type="evidence" value="ECO:0007669"/>
    <property type="project" value="InterPro"/>
</dbReference>
<dbReference type="GeneID" id="115744637"/>
<dbReference type="InterPro" id="IPR044660">
    <property type="entry name" value="IBH1-like"/>
</dbReference>
<name>A0A8B8PLU4_9MYRT</name>
<evidence type="ECO:0000313" key="6">
    <source>
        <dbReference type="Proteomes" id="UP000827889"/>
    </source>
</evidence>
<dbReference type="InterPro" id="IPR059002">
    <property type="entry name" value="IBH1_N"/>
</dbReference>
<dbReference type="RefSeq" id="XP_030535771.1">
    <property type="nucleotide sequence ID" value="XM_030679911.2"/>
</dbReference>
<keyword evidence="3" id="KW-0804">Transcription</keyword>
<sequence>MGVSSHSSTSHSLSSLFKNSPKLFSILFFSWVSATSLDIYLSWIRDLWLDPCGGSSPVIFTSHGHFSQQGKRMHSASPIKQKFLKKWIMGLQLCNSSKKNMTITERRKAIKLSADLALASVRSCTTRWSRALIASASQNDDNKALLQHIIGSDAAKLKKASLDAVANSPTSLAKKIASKKILKRSWGIRRVRKLSNGVPKDRPNSIAKRLVKKRTQLLKNLVPGGESMDAISLIEETLDYMVWLRAQVDVMRSLARASELLDGK</sequence>